<sequence>MPALAKVSEMHAEGVMLVIEPVETSIRTPTTIEQLVVAMTSRSVSIVEANLIKEFIRFRLDSSLQSPYEVRIGSKRSDASRGFEKPQNSCSSFDAAKDVVEPKAP</sequence>
<evidence type="ECO:0000313" key="2">
    <source>
        <dbReference type="EMBL" id="KAK9154885.1"/>
    </source>
</evidence>
<accession>A0AAP0PU43</accession>
<protein>
    <submittedName>
        <fullName evidence="2">Uncharacterized protein</fullName>
    </submittedName>
</protein>
<feature type="region of interest" description="Disordered" evidence="1">
    <location>
        <begin position="75"/>
        <end position="105"/>
    </location>
</feature>
<dbReference type="AlphaFoldDB" id="A0AAP0PU43"/>
<keyword evidence="3" id="KW-1185">Reference proteome</keyword>
<gene>
    <name evidence="2" type="ORF">Sjap_002365</name>
</gene>
<dbReference type="EMBL" id="JBBNAE010000001">
    <property type="protein sequence ID" value="KAK9154885.1"/>
    <property type="molecule type" value="Genomic_DNA"/>
</dbReference>
<organism evidence="2 3">
    <name type="scientific">Stephania japonica</name>
    <dbReference type="NCBI Taxonomy" id="461633"/>
    <lineage>
        <taxon>Eukaryota</taxon>
        <taxon>Viridiplantae</taxon>
        <taxon>Streptophyta</taxon>
        <taxon>Embryophyta</taxon>
        <taxon>Tracheophyta</taxon>
        <taxon>Spermatophyta</taxon>
        <taxon>Magnoliopsida</taxon>
        <taxon>Ranunculales</taxon>
        <taxon>Menispermaceae</taxon>
        <taxon>Menispermoideae</taxon>
        <taxon>Cissampelideae</taxon>
        <taxon>Stephania</taxon>
    </lineage>
</organism>
<name>A0AAP0PU43_9MAGN</name>
<feature type="compositionally biased region" description="Basic and acidic residues" evidence="1">
    <location>
        <begin position="95"/>
        <end position="105"/>
    </location>
</feature>
<dbReference type="Proteomes" id="UP001417504">
    <property type="component" value="Unassembled WGS sequence"/>
</dbReference>
<evidence type="ECO:0000256" key="1">
    <source>
        <dbReference type="SAM" id="MobiDB-lite"/>
    </source>
</evidence>
<feature type="compositionally biased region" description="Basic and acidic residues" evidence="1">
    <location>
        <begin position="75"/>
        <end position="84"/>
    </location>
</feature>
<comment type="caution">
    <text evidence="2">The sequence shown here is derived from an EMBL/GenBank/DDBJ whole genome shotgun (WGS) entry which is preliminary data.</text>
</comment>
<proteinExistence type="predicted"/>
<evidence type="ECO:0000313" key="3">
    <source>
        <dbReference type="Proteomes" id="UP001417504"/>
    </source>
</evidence>
<reference evidence="2 3" key="1">
    <citation type="submission" date="2024-01" db="EMBL/GenBank/DDBJ databases">
        <title>Genome assemblies of Stephania.</title>
        <authorList>
            <person name="Yang L."/>
        </authorList>
    </citation>
    <scope>NUCLEOTIDE SEQUENCE [LARGE SCALE GENOMIC DNA]</scope>
    <source>
        <strain evidence="2">QJT</strain>
        <tissue evidence="2">Leaf</tissue>
    </source>
</reference>